<dbReference type="Proteomes" id="UP000072578">
    <property type="component" value="Unassembled WGS sequence"/>
</dbReference>
<dbReference type="PATRIC" id="fig|68892.8.peg.1042"/>
<sequence length="40" mass="5149">MKELLEKLENNRFIYKVRMDLEFDVKEYQELLKILNEYYF</sequence>
<dbReference type="RefSeq" id="WP_277619876.1">
    <property type="nucleotide sequence ID" value="NZ_KQ970819.1"/>
</dbReference>
<name>A0A139RF06_9STRE</name>
<proteinExistence type="predicted"/>
<dbReference type="EMBL" id="LQZF01000110">
    <property type="protein sequence ID" value="KXU13359.1"/>
    <property type="molecule type" value="Genomic_DNA"/>
</dbReference>
<reference evidence="1 2" key="1">
    <citation type="submission" date="2016-01" db="EMBL/GenBank/DDBJ databases">
        <title>Highly variable Streptococcus oralis are common among viridans streptococci isolated from primates.</title>
        <authorList>
            <person name="Denapaite D."/>
            <person name="Rieger M."/>
            <person name="Koendgen S."/>
            <person name="Brueckner R."/>
            <person name="Ochigava I."/>
            <person name="Kappeler P."/>
            <person name="Maetz-Rensing K."/>
            <person name="Leendertz F."/>
            <person name="Hakenbeck R."/>
        </authorList>
    </citation>
    <scope>NUCLEOTIDE SEQUENCE [LARGE SCALE GENOMIC DNA]</scope>
    <source>
        <strain evidence="1 2">DD18</strain>
    </source>
</reference>
<evidence type="ECO:0000313" key="1">
    <source>
        <dbReference type="EMBL" id="KXU13359.1"/>
    </source>
</evidence>
<protein>
    <submittedName>
        <fullName evidence="1">Uncharacterized protein</fullName>
    </submittedName>
</protein>
<gene>
    <name evidence="1" type="ORF">SINDD18_00934</name>
</gene>
<dbReference type="AlphaFoldDB" id="A0A139RF06"/>
<organism evidence="1 2">
    <name type="scientific">Streptococcus infantis</name>
    <dbReference type="NCBI Taxonomy" id="68892"/>
    <lineage>
        <taxon>Bacteria</taxon>
        <taxon>Bacillati</taxon>
        <taxon>Bacillota</taxon>
        <taxon>Bacilli</taxon>
        <taxon>Lactobacillales</taxon>
        <taxon>Streptococcaceae</taxon>
        <taxon>Streptococcus</taxon>
    </lineage>
</organism>
<accession>A0A139RF06</accession>
<comment type="caution">
    <text evidence="1">The sequence shown here is derived from an EMBL/GenBank/DDBJ whole genome shotgun (WGS) entry which is preliminary data.</text>
</comment>
<evidence type="ECO:0000313" key="2">
    <source>
        <dbReference type="Proteomes" id="UP000072578"/>
    </source>
</evidence>